<evidence type="ECO:0000256" key="5">
    <source>
        <dbReference type="ARBA" id="ARBA00022832"/>
    </source>
</evidence>
<dbReference type="PANTHER" id="PTHR11351:SF31">
    <property type="entry name" value="DESATURASE 1, ISOFORM A-RELATED"/>
    <property type="match status" value="1"/>
</dbReference>
<keyword evidence="7 12" id="KW-0560">Oxidoreductase</keyword>
<evidence type="ECO:0000256" key="6">
    <source>
        <dbReference type="ARBA" id="ARBA00022989"/>
    </source>
</evidence>
<comment type="similarity">
    <text evidence="2 12">Belongs to the fatty acid desaturase type 1 family.</text>
</comment>
<evidence type="ECO:0000256" key="10">
    <source>
        <dbReference type="ARBA" id="ARBA00023136"/>
    </source>
</evidence>
<dbReference type="Pfam" id="PF00487">
    <property type="entry name" value="FA_desaturase"/>
    <property type="match status" value="1"/>
</dbReference>
<comment type="cofactor">
    <cofactor evidence="12">
        <name>Fe(2+)</name>
        <dbReference type="ChEBI" id="CHEBI:29033"/>
    </cofactor>
</comment>
<keyword evidence="11 12" id="KW-0275">Fatty acid biosynthesis</keyword>
<keyword evidence="8" id="KW-0408">Iron</keyword>
<comment type="subcellular location">
    <subcellularLocation>
        <location evidence="1">Membrane</location>
        <topology evidence="1">Multi-pass membrane protein</topology>
    </subcellularLocation>
</comment>
<keyword evidence="4 12" id="KW-0812">Transmembrane</keyword>
<dbReference type="GO" id="GO:0006636">
    <property type="term" value="P:unsaturated fatty acid biosynthetic process"/>
    <property type="evidence" value="ECO:0007669"/>
    <property type="project" value="TreeGrafter"/>
</dbReference>
<dbReference type="CDD" id="cd03505">
    <property type="entry name" value="Delta9-FADS-like"/>
    <property type="match status" value="1"/>
</dbReference>
<feature type="transmembrane region" description="Helical" evidence="13">
    <location>
        <begin position="209"/>
        <end position="229"/>
    </location>
</feature>
<organism evidence="16">
    <name type="scientific">Clastoptera arizonana</name>
    <name type="common">Arizona spittle bug</name>
    <dbReference type="NCBI Taxonomy" id="38151"/>
    <lineage>
        <taxon>Eukaryota</taxon>
        <taxon>Metazoa</taxon>
        <taxon>Ecdysozoa</taxon>
        <taxon>Arthropoda</taxon>
        <taxon>Hexapoda</taxon>
        <taxon>Insecta</taxon>
        <taxon>Pterygota</taxon>
        <taxon>Neoptera</taxon>
        <taxon>Paraneoptera</taxon>
        <taxon>Hemiptera</taxon>
        <taxon>Auchenorrhyncha</taxon>
        <taxon>Cercopoidea</taxon>
        <taxon>Clastopteridae</taxon>
        <taxon>Clastoptera</taxon>
    </lineage>
</organism>
<evidence type="ECO:0000256" key="11">
    <source>
        <dbReference type="ARBA" id="ARBA00023160"/>
    </source>
</evidence>
<sequence>MTAESITEKFSNEDLHLKFESTRETAAPSHVTRYYLGNVVLFAVLHISGLYGLYLLGFTEVKWQTTAFVAALYWMGVIGVTGGNHRLWSHRTYKANLPLRSLLMFFSITSFQGEVFQWARDHRVHHKYQDTDADPYNIRRGFWFAHVGWLLQKKHPLVIEKGKTIDLSDLTKDEVVMFQRKYFWYLLLFFSLFLPTIIPMYFWGESLKTAWYVATSLRIVLCFNTAAIVNSVAHTFGNRPYDSNFLATQSPICNLITLGEGWHNYHHAFPWDYKAAELGKYGFNFITAFINFFAMIGWAYDLKTVSPGLVRKRVLRTGDGTHPQQVYWGWNDKDILREEKEEAYIFNRKD</sequence>
<evidence type="ECO:0000256" key="3">
    <source>
        <dbReference type="ARBA" id="ARBA00022516"/>
    </source>
</evidence>
<dbReference type="PANTHER" id="PTHR11351">
    <property type="entry name" value="ACYL-COA DESATURASE"/>
    <property type="match status" value="1"/>
</dbReference>
<evidence type="ECO:0000256" key="13">
    <source>
        <dbReference type="SAM" id="Phobius"/>
    </source>
</evidence>
<dbReference type="EMBL" id="GEDC01009337">
    <property type="protein sequence ID" value="JAS27961.1"/>
    <property type="molecule type" value="Transcribed_RNA"/>
</dbReference>
<dbReference type="AlphaFoldDB" id="A0A1B6DQL3"/>
<keyword evidence="9" id="KW-0443">Lipid metabolism</keyword>
<accession>A0A1B6DQL3</accession>
<keyword evidence="6 13" id="KW-1133">Transmembrane helix</keyword>
<protein>
    <recommendedName>
        <fullName evidence="14">Fatty acid desaturase domain-containing protein</fullName>
    </recommendedName>
</protein>
<proteinExistence type="inferred from homology"/>
<feature type="domain" description="Fatty acid desaturase" evidence="14">
    <location>
        <begin position="68"/>
        <end position="270"/>
    </location>
</feature>
<evidence type="ECO:0000313" key="16">
    <source>
        <dbReference type="EMBL" id="JAS27961.1"/>
    </source>
</evidence>
<keyword evidence="3 12" id="KW-0444">Lipid biosynthesis</keyword>
<dbReference type="InterPro" id="IPR005804">
    <property type="entry name" value="FA_desaturase_dom"/>
</dbReference>
<evidence type="ECO:0000256" key="7">
    <source>
        <dbReference type="ARBA" id="ARBA00023002"/>
    </source>
</evidence>
<evidence type="ECO:0000256" key="9">
    <source>
        <dbReference type="ARBA" id="ARBA00023098"/>
    </source>
</evidence>
<dbReference type="InterPro" id="IPR015876">
    <property type="entry name" value="Acyl-CoA_DS"/>
</dbReference>
<dbReference type="GO" id="GO:0005789">
    <property type="term" value="C:endoplasmic reticulum membrane"/>
    <property type="evidence" value="ECO:0007669"/>
    <property type="project" value="TreeGrafter"/>
</dbReference>
<keyword evidence="5" id="KW-0276">Fatty acid metabolism</keyword>
<dbReference type="GO" id="GO:0004768">
    <property type="term" value="F:stearoyl-CoA 9-desaturase activity"/>
    <property type="evidence" value="ECO:0007669"/>
    <property type="project" value="TreeGrafter"/>
</dbReference>
<evidence type="ECO:0000259" key="14">
    <source>
        <dbReference type="Pfam" id="PF00487"/>
    </source>
</evidence>
<feature type="transmembrane region" description="Helical" evidence="13">
    <location>
        <begin position="34"/>
        <end position="56"/>
    </location>
</feature>
<evidence type="ECO:0000313" key="15">
    <source>
        <dbReference type="EMBL" id="JAS26975.1"/>
    </source>
</evidence>
<reference evidence="16" key="1">
    <citation type="submission" date="2015-12" db="EMBL/GenBank/DDBJ databases">
        <title>De novo transcriptome assembly of four potential Pierce s Disease insect vectors from Arizona vineyards.</title>
        <authorList>
            <person name="Tassone E.E."/>
        </authorList>
    </citation>
    <scope>NUCLEOTIDE SEQUENCE</scope>
</reference>
<feature type="transmembrane region" description="Helical" evidence="13">
    <location>
        <begin position="182"/>
        <end position="203"/>
    </location>
</feature>
<feature type="transmembrane region" description="Helical" evidence="13">
    <location>
        <begin position="63"/>
        <end position="82"/>
    </location>
</feature>
<evidence type="ECO:0000256" key="2">
    <source>
        <dbReference type="ARBA" id="ARBA00009295"/>
    </source>
</evidence>
<dbReference type="GO" id="GO:0005506">
    <property type="term" value="F:iron ion binding"/>
    <property type="evidence" value="ECO:0007669"/>
    <property type="project" value="TreeGrafter"/>
</dbReference>
<keyword evidence="10 13" id="KW-0472">Membrane</keyword>
<evidence type="ECO:0000256" key="1">
    <source>
        <dbReference type="ARBA" id="ARBA00004141"/>
    </source>
</evidence>
<dbReference type="PRINTS" id="PR00075">
    <property type="entry name" value="FACDDSATRASE"/>
</dbReference>
<evidence type="ECO:0000256" key="12">
    <source>
        <dbReference type="RuleBase" id="RU000581"/>
    </source>
</evidence>
<dbReference type="EMBL" id="GEDC01010323">
    <property type="protein sequence ID" value="JAS26975.1"/>
    <property type="molecule type" value="Transcribed_RNA"/>
</dbReference>
<feature type="transmembrane region" description="Helical" evidence="13">
    <location>
        <begin position="281"/>
        <end position="300"/>
    </location>
</feature>
<comment type="domain">
    <text evidence="12">The histidine box domains are involved in binding the catalytic metal ions.</text>
</comment>
<evidence type="ECO:0000256" key="4">
    <source>
        <dbReference type="ARBA" id="ARBA00022692"/>
    </source>
</evidence>
<name>A0A1B6DQL3_9HEMI</name>
<gene>
    <name evidence="15" type="ORF">g.18896</name>
    <name evidence="16" type="ORF">g.18897</name>
</gene>
<evidence type="ECO:0000256" key="8">
    <source>
        <dbReference type="ARBA" id="ARBA00023004"/>
    </source>
</evidence>